<evidence type="ECO:0000313" key="4">
    <source>
        <dbReference type="EMBL" id="MFC5177491.1"/>
    </source>
</evidence>
<feature type="compositionally biased region" description="Low complexity" evidence="1">
    <location>
        <begin position="1"/>
        <end position="17"/>
    </location>
</feature>
<proteinExistence type="predicted"/>
<dbReference type="EMBL" id="JBHSKD010000011">
    <property type="protein sequence ID" value="MFC5177491.1"/>
    <property type="molecule type" value="Genomic_DNA"/>
</dbReference>
<evidence type="ECO:0000256" key="1">
    <source>
        <dbReference type="SAM" id="MobiDB-lite"/>
    </source>
</evidence>
<accession>A0ABW0BLA1</accession>
<feature type="region of interest" description="Disordered" evidence="1">
    <location>
        <begin position="1"/>
        <end position="24"/>
    </location>
</feature>
<dbReference type="Pfam" id="PF13400">
    <property type="entry name" value="Tad"/>
    <property type="match status" value="1"/>
</dbReference>
<dbReference type="InterPro" id="IPR028087">
    <property type="entry name" value="Tad_N"/>
</dbReference>
<keyword evidence="5" id="KW-1185">Reference proteome</keyword>
<protein>
    <submittedName>
        <fullName evidence="4">Pilus assembly protein TadG-related protein</fullName>
    </submittedName>
</protein>
<evidence type="ECO:0000256" key="2">
    <source>
        <dbReference type="SAM" id="Phobius"/>
    </source>
</evidence>
<keyword evidence="2" id="KW-1133">Transmembrane helix</keyword>
<name>A0ABW0BLA1_9ACTN</name>
<keyword evidence="2" id="KW-0472">Membrane</keyword>
<dbReference type="Proteomes" id="UP001596087">
    <property type="component" value="Unassembled WGS sequence"/>
</dbReference>
<feature type="domain" description="Putative Flp pilus-assembly TadG-like N-terminal" evidence="3">
    <location>
        <begin position="26"/>
        <end position="73"/>
    </location>
</feature>
<comment type="caution">
    <text evidence="4">The sequence shown here is derived from an EMBL/GenBank/DDBJ whole genome shotgun (WGS) entry which is preliminary data.</text>
</comment>
<keyword evidence="2" id="KW-0812">Transmembrane</keyword>
<organism evidence="4 5">
    <name type="scientific">Nocardioides taihuensis</name>
    <dbReference type="NCBI Taxonomy" id="1835606"/>
    <lineage>
        <taxon>Bacteria</taxon>
        <taxon>Bacillati</taxon>
        <taxon>Actinomycetota</taxon>
        <taxon>Actinomycetes</taxon>
        <taxon>Propionibacteriales</taxon>
        <taxon>Nocardioidaceae</taxon>
        <taxon>Nocardioides</taxon>
    </lineage>
</organism>
<feature type="transmembrane region" description="Helical" evidence="2">
    <location>
        <begin position="28"/>
        <end position="47"/>
    </location>
</feature>
<gene>
    <name evidence="4" type="ORF">ACFPGP_12460</name>
</gene>
<reference evidence="5" key="1">
    <citation type="journal article" date="2019" name="Int. J. Syst. Evol. Microbiol.">
        <title>The Global Catalogue of Microorganisms (GCM) 10K type strain sequencing project: providing services to taxonomists for standard genome sequencing and annotation.</title>
        <authorList>
            <consortium name="The Broad Institute Genomics Platform"/>
            <consortium name="The Broad Institute Genome Sequencing Center for Infectious Disease"/>
            <person name="Wu L."/>
            <person name="Ma J."/>
        </authorList>
    </citation>
    <scope>NUCLEOTIDE SEQUENCE [LARGE SCALE GENOMIC DNA]</scope>
    <source>
        <strain evidence="5">DFY41</strain>
    </source>
</reference>
<dbReference type="RefSeq" id="WP_378590554.1">
    <property type="nucleotide sequence ID" value="NZ_JBHSKD010000011.1"/>
</dbReference>
<evidence type="ECO:0000259" key="3">
    <source>
        <dbReference type="Pfam" id="PF13400"/>
    </source>
</evidence>
<sequence>MTTPGGAPRHTTRTPPTAREPRSEAGQATLLIVGLAVLLLTMTAVVVDASAAFLRRQSLDTLADGAALAGADAGSANLDLLYDAGLDATRLAQAEPAARAAVAAYLRDTGALATYPGLTWTLDVDGTDVVVELAAPLDLPLTVPGAPATTTVGASARAAVVVD</sequence>
<evidence type="ECO:0000313" key="5">
    <source>
        <dbReference type="Proteomes" id="UP001596087"/>
    </source>
</evidence>